<dbReference type="PRINTS" id="PR00411">
    <property type="entry name" value="PNDRDTASEI"/>
</dbReference>
<keyword evidence="4" id="KW-1185">Reference proteome</keyword>
<dbReference type="Gene3D" id="3.10.450.50">
    <property type="match status" value="1"/>
</dbReference>
<feature type="region of interest" description="Disordered" evidence="2">
    <location>
        <begin position="445"/>
        <end position="466"/>
    </location>
</feature>
<sequence>MSASQRKNANVRLLACLVDHDDTDDSDYRILVDGRHIKYISTALGTFRGAEEDRTFEPILLGELFPPFPTGDWTNGRVGADTKTGEATFISTSTVQFSGVENLWHPMRFNEIEFTRKDRVRQRVHVSTHPEVQGGNPVLVKLAVWPWEIPSMEVETAAYQWISDSGVGPRFLGHLTEGKDGRVVGFVAEWVEGARAAGPGDLDGCRKALGWLHELGIKLGDINKYNFLVRDGYDVVLVDFETAKRDCSPLELEDEMSGLKSSLEIGNSETLPSHMRSVPGSINIKKATFPRPPKVTIGNPEAIATPIVENFNRALDKQDPKALSALFAEDGFWRDHLALSWTFRTIEGRNAIEEFLQGFASSKSGLRLKSIAVDTSTPFRKPQMSFLDAQGESACLRVCFTLKTIVGTGEGVARLVEVGPDDWKIYTLYTALQELDGHEENIFDRRPKGVEHGGKPGRKNWADRRSSEIQCDDGNEPEVLILGAGQAGLTIAARLKALGINSLMIDKNDRVGDNWRKRYHQLVLHDPVWYDHLPYIKFPAQWPIFTPKDKLADFFASYATLLELNTWMKSEIVDSKWDAKDRRWSVTVKRQLENGGEETRTFHPRHIVQATGHSGKMNLPAIKGIEAFKGHLLCHSAEFPGARENQKGKKAVVIGSCNSAHDIAQDYYENGYEVTIVQRSSTCVISSEAITDIGLKGLYSEDGPDVHDADLVFHSQPAPVLKTNQIGVTVVQNKHDSEMIKGLNKAGFKLDMGPDEAGFFIKYFQRGGGYYMDVGAADLIIKGKIKIKQGQEVEEILPHGLRFADGTELEADEIVLATGYQNMRTQTRIIFGDEVADTVGDVWGFNSEGEIRTIWQRTGHPGFWFHGGNLALCRYFSKLLALQIKGLEEGVYQYGDS</sequence>
<evidence type="ECO:0000256" key="1">
    <source>
        <dbReference type="ARBA" id="ARBA00023002"/>
    </source>
</evidence>
<dbReference type="Pfam" id="PF13738">
    <property type="entry name" value="Pyr_redox_3"/>
    <property type="match status" value="1"/>
</dbReference>
<keyword evidence="1" id="KW-0560">Oxidoreductase</keyword>
<gene>
    <name evidence="3" type="ORF">QQX98_002168</name>
</gene>
<dbReference type="Proteomes" id="UP001498476">
    <property type="component" value="Unassembled WGS sequence"/>
</dbReference>
<evidence type="ECO:0000256" key="2">
    <source>
        <dbReference type="SAM" id="MobiDB-lite"/>
    </source>
</evidence>
<dbReference type="Gene3D" id="3.50.50.60">
    <property type="entry name" value="FAD/NAD(P)-binding domain"/>
    <property type="match status" value="1"/>
</dbReference>
<dbReference type="InterPro" id="IPR032710">
    <property type="entry name" value="NTF2-like_dom_sf"/>
</dbReference>
<dbReference type="InterPro" id="IPR050982">
    <property type="entry name" value="Auxin_biosynth/cation_transpt"/>
</dbReference>
<dbReference type="SUPFAM" id="SSF54427">
    <property type="entry name" value="NTF2-like"/>
    <property type="match status" value="1"/>
</dbReference>
<dbReference type="SUPFAM" id="SSF51905">
    <property type="entry name" value="FAD/NAD(P)-binding domain"/>
    <property type="match status" value="1"/>
</dbReference>
<name>A0ABR1HKF5_9HYPO</name>
<dbReference type="InterPro" id="IPR011009">
    <property type="entry name" value="Kinase-like_dom_sf"/>
</dbReference>
<evidence type="ECO:0000313" key="4">
    <source>
        <dbReference type="Proteomes" id="UP001498476"/>
    </source>
</evidence>
<evidence type="ECO:0000313" key="3">
    <source>
        <dbReference type="EMBL" id="KAK7421469.1"/>
    </source>
</evidence>
<evidence type="ECO:0008006" key="5">
    <source>
        <dbReference type="Google" id="ProtNLM"/>
    </source>
</evidence>
<dbReference type="PANTHER" id="PTHR43539">
    <property type="entry name" value="FLAVIN-BINDING MONOOXYGENASE-LIKE PROTEIN (AFU_ORTHOLOGUE AFUA_4G09220)"/>
    <property type="match status" value="1"/>
</dbReference>
<comment type="caution">
    <text evidence="3">The sequence shown here is derived from an EMBL/GenBank/DDBJ whole genome shotgun (WGS) entry which is preliminary data.</text>
</comment>
<dbReference type="SUPFAM" id="SSF56112">
    <property type="entry name" value="Protein kinase-like (PK-like)"/>
    <property type="match status" value="1"/>
</dbReference>
<dbReference type="InterPro" id="IPR036188">
    <property type="entry name" value="FAD/NAD-bd_sf"/>
</dbReference>
<dbReference type="PANTHER" id="PTHR43539:SF68">
    <property type="entry name" value="FLAVIN-BINDING MONOOXYGENASE-LIKE PROTEIN (AFU_ORTHOLOGUE AFUA_4G09220)"/>
    <property type="match status" value="1"/>
</dbReference>
<accession>A0ABR1HKF5</accession>
<proteinExistence type="predicted"/>
<protein>
    <recommendedName>
        <fullName evidence="5">FAD/NAD(P)-binding domain-containing protein</fullName>
    </recommendedName>
</protein>
<reference evidence="3 4" key="1">
    <citation type="journal article" date="2025" name="Microbiol. Resour. Announc.">
        <title>Draft genome sequences for Neonectria magnoliae and Neonectria punicea, canker pathogens of Liriodendron tulipifera and Acer saccharum in West Virginia.</title>
        <authorList>
            <person name="Petronek H.M."/>
            <person name="Kasson M.T."/>
            <person name="Metheny A.M."/>
            <person name="Stauder C.M."/>
            <person name="Lovett B."/>
            <person name="Lynch S.C."/>
            <person name="Garnas J.R."/>
            <person name="Kasson L.R."/>
            <person name="Stajich J.E."/>
        </authorList>
    </citation>
    <scope>NUCLEOTIDE SEQUENCE [LARGE SCALE GENOMIC DNA]</scope>
    <source>
        <strain evidence="3 4">NRRL 64653</strain>
    </source>
</reference>
<dbReference type="EMBL" id="JAZAVJ010000022">
    <property type="protein sequence ID" value="KAK7421469.1"/>
    <property type="molecule type" value="Genomic_DNA"/>
</dbReference>
<organism evidence="3 4">
    <name type="scientific">Neonectria punicea</name>
    <dbReference type="NCBI Taxonomy" id="979145"/>
    <lineage>
        <taxon>Eukaryota</taxon>
        <taxon>Fungi</taxon>
        <taxon>Dikarya</taxon>
        <taxon>Ascomycota</taxon>
        <taxon>Pezizomycotina</taxon>
        <taxon>Sordariomycetes</taxon>
        <taxon>Hypocreomycetidae</taxon>
        <taxon>Hypocreales</taxon>
        <taxon>Nectriaceae</taxon>
        <taxon>Neonectria</taxon>
    </lineage>
</organism>